<dbReference type="KEGG" id="mej:Q7A_730"/>
<dbReference type="PANTHER" id="PTHR30349:SF41">
    <property type="entry name" value="INTEGRASE_RECOMBINASE PROTEIN MJ0367-RELATED"/>
    <property type="match status" value="1"/>
</dbReference>
<protein>
    <submittedName>
        <fullName evidence="6">Phage integrase family protein</fullName>
    </submittedName>
</protein>
<dbReference type="HOGENOM" id="CLU_239135_0_0_6"/>
<dbReference type="Gene3D" id="1.10.443.10">
    <property type="entry name" value="Intergrase catalytic core"/>
    <property type="match status" value="1"/>
</dbReference>
<dbReference type="PROSITE" id="PS51898">
    <property type="entry name" value="TYR_RECOMBINASE"/>
    <property type="match status" value="1"/>
</dbReference>
<dbReference type="PATRIC" id="fig|754476.3.peg.720"/>
<organism evidence="6 7">
    <name type="scientific">Methylophaga nitratireducenticrescens</name>
    <dbReference type="NCBI Taxonomy" id="754476"/>
    <lineage>
        <taxon>Bacteria</taxon>
        <taxon>Pseudomonadati</taxon>
        <taxon>Pseudomonadota</taxon>
        <taxon>Gammaproteobacteria</taxon>
        <taxon>Thiotrichales</taxon>
        <taxon>Piscirickettsiaceae</taxon>
        <taxon>Methylophaga</taxon>
    </lineage>
</organism>
<dbReference type="EMBL" id="CP003390">
    <property type="protein sequence ID" value="AFI83576.1"/>
    <property type="molecule type" value="Genomic_DNA"/>
</dbReference>
<dbReference type="Pfam" id="PF00589">
    <property type="entry name" value="Phage_integrase"/>
    <property type="match status" value="1"/>
</dbReference>
<dbReference type="SUPFAM" id="SSF56349">
    <property type="entry name" value="DNA breaking-rejoining enzymes"/>
    <property type="match status" value="1"/>
</dbReference>
<comment type="similarity">
    <text evidence="1">Belongs to the 'phage' integrase family.</text>
</comment>
<dbReference type="InterPro" id="IPR011010">
    <property type="entry name" value="DNA_brk_join_enz"/>
</dbReference>
<reference evidence="6 7" key="2">
    <citation type="journal article" date="2013" name="Int. J. Syst. Evol. Microbiol.">
        <title>Methylophaga nitratireducenticrescens sp. nov. and Methylophaga frappieri sp. nov., isolated from the biofilm of the methanol-fed denitrification system treating the seawater at the Montreal Biodome.</title>
        <authorList>
            <person name="Villeneuve C."/>
            <person name="Martineau C."/>
            <person name="Mauffrey F."/>
            <person name="Villemur R."/>
        </authorList>
    </citation>
    <scope>NUCLEOTIDE SEQUENCE [LARGE SCALE GENOMIC DNA]</scope>
    <source>
        <strain evidence="6 7">JAM1</strain>
    </source>
</reference>
<evidence type="ECO:0000313" key="7">
    <source>
        <dbReference type="Proteomes" id="UP000009144"/>
    </source>
</evidence>
<dbReference type="InterPro" id="IPR050090">
    <property type="entry name" value="Tyrosine_recombinase_XerCD"/>
</dbReference>
<dbReference type="Proteomes" id="UP000009144">
    <property type="component" value="Chromosome"/>
</dbReference>
<dbReference type="GO" id="GO:0003677">
    <property type="term" value="F:DNA binding"/>
    <property type="evidence" value="ECO:0007669"/>
    <property type="project" value="UniProtKB-KW"/>
</dbReference>
<sequence length="1759" mass="201621">MDLNTASSEEIFESIASNFAVTIRYPPIVDLFERLFELASLAELHADKLPNLPDFLDKQRIQTAQQYLIQRGLGRQGSVREGNPAFGLYGKSPLASAVMQSADIECKEIYDGICILLILYCTEQNSPSARDDASHEVRQSARSVNPRYRLLSKLPPLTNASEDYHLKIRAKLQTIENENVKKAQHKLFYVLQNLSSLERKRTKPSRKENDLTTTIINSKKNGVWNEIKLPGNIKQVYESSAESGEPPIKTTVFESDTEVEHDPIIFDYAVRKAKSWVQKSETFSRVDTTALNELERTEFVSQLKLLLKKQFGESVIGFAIALVYLLGLELSQILSTRWGAVGFIDLQGRLIKSLPDLPRVFRSEESLALSLCYLPLPSLVSSWIKQHSLQLAGSDSLLASTDQNESGFVSKVHSLLNRWRRHGRYRFKLPKLAAALSAELTYQTRDPLIITTLAGDLKTEPPVLMYYRVLKGDELSLVYEKTTDSLLNIPEDLLGFDFGSSTELPENVKGLVDGITAKLKSKLNRYPANIIQTHNVIMYFTLTMMLFATGHRPVRDPFCWWDELDINYEGVLISDKVVSLRHEYRYQVIPKIVQTQLITYRRHLRQLGARLYRDKSLKRQKLGVAILHCQEGSSKNLPVFFEIDELGVKYFSVTQKSLQTYWQQFSELPTNAGRSVMCQLLVDNGVPSGIVELYLGHIHGLSHRHGPRAGHAPAVDFTILTKEIEQAMKILGWKHLSPFKQNRDRIRLPKKFKQSLLISQSKRAFGPEKRRLIRVQNEIHIKQIMASARVDVFSKANNRYFQKEQVNQFFDRIKIDCHHAGLSIQRGTNLASRWLVNESRRGVTIEDFRPARTITAESSVISQKIFQDRQNSKKLQLSLLSEFSVQQKPDSVEQSLAELVVTAAVFGGLAKPEALKMLPEHIFTDMFRIGVKGGIIEFKEHRWLPDSLTLSRIIYIRNHYCSEQVLKGIGGLQSQLILYLKKHALKCTRDNVFRRLSELAQALNTWHLPGAFHNYWIPKSEGRHLPLHRLNTLLEDKSYFPKNTIENVVEDEAVDWLPALSKTHSKCLTATQCWRDIKHIFKQVELTQPVGTEKRNSGLKAKLEKQLKKYSERDEVSVTGKILIAWLVARCHYGFMKENLSFPTIQRYASEIFHPILTLVEGDIRSFDEDDFEELYWECIEFGGGDRQYRLGRLYDFHHFLQIHLALPNISWSGLFAFTGLNSVASSIDANILTIKEYDEAIQTINNDVGLTPWLKARYIMTLMLGYRFGLRFGEVLKLRHVDVQRDENKIILQIRGSVHGDLKTRSATRQIPLIGKLSEQEEKVWEIVTLEAERWIQQDHQTLLLFDGESVRTSIDKQQTRGYLNKLLKYVSSDKSSRFHHLRHSFANRLVAYAYNLQDPLWNQISRRLIGRFGTKHLPLLWSSNDEATIKLQAIADVMGHASIRTTMSSYFHFPEILGRALHNQFELNLSPKIMAYMLGPSESTLQKRRERYKSRNDMQAYFAGEPIKNFFPLLTTQLQPATHDGDAWRYTFTQMSEPVTIQMIDKVLVQNARMQNVSASHSNNFSSEVIEKVLLHAANIQAKTRFDFYQVRLEDPDAIGSDEFVGSKFQENVLEAKRVNTQLVLLDKIITEVAAIDAKGFSTQDLATWHVDKQYSKSWRFSTLSSLNAFIELLAFLPLNDAKFKLMLPTAFALSDDLNAKLRNHPLRFEIASDKQLKKDALIKLVALPANCKTYQTANRVLFCLIVWLHFNYDTAI</sequence>
<feature type="domain" description="Tyr recombinase" evidence="5">
    <location>
        <begin position="1228"/>
        <end position="1465"/>
    </location>
</feature>
<dbReference type="GO" id="GO:0006310">
    <property type="term" value="P:DNA recombination"/>
    <property type="evidence" value="ECO:0007669"/>
    <property type="project" value="UniProtKB-KW"/>
</dbReference>
<reference evidence="6 7" key="1">
    <citation type="journal article" date="2012" name="J. Bacteriol.">
        <title>Complete genome sequences of Methylophaga sp. strain JAM1 and Methylophaga sp. strain JAM7.</title>
        <authorList>
            <person name="Villeneuve C."/>
            <person name="Martineau C."/>
            <person name="Mauffrey F."/>
            <person name="Villemur R."/>
        </authorList>
    </citation>
    <scope>NUCLEOTIDE SEQUENCE [LARGE SCALE GENOMIC DNA]</scope>
    <source>
        <strain evidence="6 7">JAM1</strain>
    </source>
</reference>
<dbReference type="CDD" id="cd00397">
    <property type="entry name" value="DNA_BRE_C"/>
    <property type="match status" value="1"/>
</dbReference>
<evidence type="ECO:0000256" key="4">
    <source>
        <dbReference type="ARBA" id="ARBA00023172"/>
    </source>
</evidence>
<keyword evidence="2" id="KW-0229">DNA integration</keyword>
<proteinExistence type="inferred from homology"/>
<keyword evidence="4" id="KW-0233">DNA recombination</keyword>
<accession>I1XGQ7</accession>
<dbReference type="GO" id="GO:0015074">
    <property type="term" value="P:DNA integration"/>
    <property type="evidence" value="ECO:0007669"/>
    <property type="project" value="UniProtKB-KW"/>
</dbReference>
<evidence type="ECO:0000259" key="5">
    <source>
        <dbReference type="PROSITE" id="PS51898"/>
    </source>
</evidence>
<dbReference type="InterPro" id="IPR002104">
    <property type="entry name" value="Integrase_catalytic"/>
</dbReference>
<evidence type="ECO:0000313" key="6">
    <source>
        <dbReference type="EMBL" id="AFI83576.1"/>
    </source>
</evidence>
<evidence type="ECO:0000256" key="3">
    <source>
        <dbReference type="ARBA" id="ARBA00023125"/>
    </source>
</evidence>
<dbReference type="OrthoDB" id="5613703at2"/>
<dbReference type="eggNOG" id="COG0582">
    <property type="taxonomic scope" value="Bacteria"/>
</dbReference>
<evidence type="ECO:0000256" key="2">
    <source>
        <dbReference type="ARBA" id="ARBA00022908"/>
    </source>
</evidence>
<keyword evidence="7" id="KW-1185">Reference proteome</keyword>
<keyword evidence="3" id="KW-0238">DNA-binding</keyword>
<gene>
    <name evidence="6" type="ordered locus">Q7A_730</name>
</gene>
<dbReference type="InterPro" id="IPR013762">
    <property type="entry name" value="Integrase-like_cat_sf"/>
</dbReference>
<dbReference type="PANTHER" id="PTHR30349">
    <property type="entry name" value="PHAGE INTEGRASE-RELATED"/>
    <property type="match status" value="1"/>
</dbReference>
<dbReference type="RefSeq" id="WP_014705951.1">
    <property type="nucleotide sequence ID" value="NC_017857.3"/>
</dbReference>
<evidence type="ECO:0000256" key="1">
    <source>
        <dbReference type="ARBA" id="ARBA00008857"/>
    </source>
</evidence>
<name>I1XGQ7_METNJ</name>